<organism evidence="2 3">
    <name type="scientific">Beijerinckia indica subsp. indica (strain ATCC 9039 / DSM 1715 / NCIMB 8712)</name>
    <dbReference type="NCBI Taxonomy" id="395963"/>
    <lineage>
        <taxon>Bacteria</taxon>
        <taxon>Pseudomonadati</taxon>
        <taxon>Pseudomonadota</taxon>
        <taxon>Alphaproteobacteria</taxon>
        <taxon>Hyphomicrobiales</taxon>
        <taxon>Beijerinckiaceae</taxon>
        <taxon>Beijerinckia</taxon>
    </lineage>
</organism>
<keyword evidence="2" id="KW-0614">Plasmid</keyword>
<dbReference type="Proteomes" id="UP000001695">
    <property type="component" value="Plasmid pBIND01"/>
</dbReference>
<dbReference type="KEGG" id="bid:Bind_3722"/>
<evidence type="ECO:0000313" key="3">
    <source>
        <dbReference type="Proteomes" id="UP000001695"/>
    </source>
</evidence>
<evidence type="ECO:0000313" key="2">
    <source>
        <dbReference type="EMBL" id="ACB97274.1"/>
    </source>
</evidence>
<keyword evidence="3" id="KW-1185">Reference proteome</keyword>
<dbReference type="HOGENOM" id="CLU_103740_0_0_5"/>
<proteinExistence type="predicted"/>
<sequence length="184" mass="20922">MADYSSPTVIQQTIPEADMTELEKTVLLEIFQYEEDGNGFYLFHEESPQDLITIEPEDYERLLAIKDDGFSSLRTWLLENRPVGETDPTELDMSDYSYEYILQDIVKRSKSLDYITVVTGWTCSKMRSDGFGGMASFITADEIKCHSTTQFLEDCMAEFEKDASPEKKQCTAEGKMPPETKATG</sequence>
<gene>
    <name evidence="2" type="ordered locus">Bind_3722</name>
</gene>
<name>B2IL74_BEII9</name>
<dbReference type="EMBL" id="CP001017">
    <property type="protein sequence ID" value="ACB97274.1"/>
    <property type="molecule type" value="Genomic_DNA"/>
</dbReference>
<feature type="region of interest" description="Disordered" evidence="1">
    <location>
        <begin position="163"/>
        <end position="184"/>
    </location>
</feature>
<dbReference type="RefSeq" id="WP_012382887.1">
    <property type="nucleotide sequence ID" value="NC_010580.1"/>
</dbReference>
<reference evidence="2 3" key="1">
    <citation type="submission" date="2008-03" db="EMBL/GenBank/DDBJ databases">
        <title>Complete sequence of plasmid1 of Beijerinckia indica subsp. indica ATCC 9039.</title>
        <authorList>
            <consortium name="US DOE Joint Genome Institute"/>
            <person name="Copeland A."/>
            <person name="Lucas S."/>
            <person name="Lapidus A."/>
            <person name="Glavina del Rio T."/>
            <person name="Dalin E."/>
            <person name="Tice H."/>
            <person name="Bruce D."/>
            <person name="Goodwin L."/>
            <person name="Pitluck S."/>
            <person name="LaButti K."/>
            <person name="Schmutz J."/>
            <person name="Larimer F."/>
            <person name="Land M."/>
            <person name="Hauser L."/>
            <person name="Kyrpides N."/>
            <person name="Mikhailova N."/>
            <person name="Dunfield P.F."/>
            <person name="Dedysh S.N."/>
            <person name="Liesack W."/>
            <person name="Saw J.H."/>
            <person name="Alam M."/>
            <person name="Chen Y."/>
            <person name="Murrell J.C."/>
            <person name="Richardson P."/>
        </authorList>
    </citation>
    <scope>NUCLEOTIDE SEQUENCE [LARGE SCALE GENOMIC DNA]</scope>
    <source>
        <strain evidence="3">ATCC 9039 / DSM 1715 / NCIMB 8712</strain>
        <plasmid evidence="2 3">pBIND01</plasmid>
    </source>
</reference>
<dbReference type="AlphaFoldDB" id="B2IL74"/>
<accession>B2IL74</accession>
<protein>
    <submittedName>
        <fullName evidence="2">Uncharacterized protein</fullName>
    </submittedName>
</protein>
<evidence type="ECO:0000256" key="1">
    <source>
        <dbReference type="SAM" id="MobiDB-lite"/>
    </source>
</evidence>
<geneLocation type="plasmid" evidence="2 3">
    <name>pBIND01</name>
</geneLocation>